<evidence type="ECO:0000313" key="2">
    <source>
        <dbReference type="Ensembl" id="ENSSFOP00015062302.1"/>
    </source>
</evidence>
<gene>
    <name evidence="2" type="primary">FJX1</name>
</gene>
<reference evidence="2 3" key="1">
    <citation type="submission" date="2019-04" db="EMBL/GenBank/DDBJ databases">
        <authorList>
            <consortium name="Wellcome Sanger Institute Data Sharing"/>
        </authorList>
    </citation>
    <scope>NUCLEOTIDE SEQUENCE [LARGE SCALE GENOMIC DNA]</scope>
</reference>
<reference evidence="2" key="2">
    <citation type="submission" date="2025-08" db="UniProtKB">
        <authorList>
            <consortium name="Ensembl"/>
        </authorList>
    </citation>
    <scope>IDENTIFICATION</scope>
</reference>
<dbReference type="GO" id="GO:0007267">
    <property type="term" value="P:cell-cell signaling"/>
    <property type="evidence" value="ECO:0007669"/>
    <property type="project" value="TreeGrafter"/>
</dbReference>
<keyword evidence="1" id="KW-0732">Signal</keyword>
<feature type="chain" id="PRO_5034829411" evidence="1">
    <location>
        <begin position="26"/>
        <end position="396"/>
    </location>
</feature>
<dbReference type="AlphaFoldDB" id="A0A8D0CDB5"/>
<evidence type="ECO:0000313" key="3">
    <source>
        <dbReference type="Proteomes" id="UP000694397"/>
    </source>
</evidence>
<feature type="signal peptide" evidence="1">
    <location>
        <begin position="1"/>
        <end position="25"/>
    </location>
</feature>
<accession>A0A8D0CDB5</accession>
<keyword evidence="3" id="KW-1185">Reference proteome</keyword>
<dbReference type="OrthoDB" id="10055077at2759"/>
<dbReference type="PANTHER" id="PTHR13147:SF5">
    <property type="entry name" value="FOUR-JOINTED BOX PROTEIN 1"/>
    <property type="match status" value="1"/>
</dbReference>
<protein>
    <submittedName>
        <fullName evidence="2">Four-jointed box kinase 1</fullName>
    </submittedName>
</protein>
<dbReference type="Ensembl" id="ENSSFOT00015057794.1">
    <property type="protein sequence ID" value="ENSSFOP00015062302.1"/>
    <property type="gene ID" value="ENSSFOG00015026938.1"/>
</dbReference>
<proteinExistence type="predicted"/>
<name>A0A8D0CDB5_SCLFO</name>
<dbReference type="GO" id="GO:0005615">
    <property type="term" value="C:extracellular space"/>
    <property type="evidence" value="ECO:0007669"/>
    <property type="project" value="TreeGrafter"/>
</dbReference>
<organism evidence="2 3">
    <name type="scientific">Scleropages formosus</name>
    <name type="common">Asian bonytongue</name>
    <name type="synonym">Osteoglossum formosum</name>
    <dbReference type="NCBI Taxonomy" id="113540"/>
    <lineage>
        <taxon>Eukaryota</taxon>
        <taxon>Metazoa</taxon>
        <taxon>Chordata</taxon>
        <taxon>Craniata</taxon>
        <taxon>Vertebrata</taxon>
        <taxon>Euteleostomi</taxon>
        <taxon>Actinopterygii</taxon>
        <taxon>Neopterygii</taxon>
        <taxon>Teleostei</taxon>
        <taxon>Osteoglossocephala</taxon>
        <taxon>Osteoglossomorpha</taxon>
        <taxon>Osteoglossiformes</taxon>
        <taxon>Osteoglossidae</taxon>
        <taxon>Scleropages</taxon>
    </lineage>
</organism>
<dbReference type="InterPro" id="IPR024868">
    <property type="entry name" value="FJX1/FJ"/>
</dbReference>
<reference evidence="2" key="3">
    <citation type="submission" date="2025-09" db="UniProtKB">
        <authorList>
            <consortium name="Ensembl"/>
        </authorList>
    </citation>
    <scope>IDENTIFICATION</scope>
</reference>
<evidence type="ECO:0000256" key="1">
    <source>
        <dbReference type="SAM" id="SignalP"/>
    </source>
</evidence>
<sequence>MRALPAAFLALLLLCTCACVLLVWSGLDGAADMGVDGRAVEPGSRADLSPKTFRALLAVAGLQRERGGGTPHVESESEPDLDLALRDELLWPERLDALLPEAFGEAHARAWALKARRSAVVSLEPGCGRASNRLATFADGTRACVRYGITEEQVQGETLSFYLAALLGIRNLPPLALSQLDPESERWAAVRGAVHQLGWSWGAVVSLTEWVANLTGVVTPAPLRQHGAGLRPLREELRNRSVHEVLELVQWSDLVLFDYLTANFDRLVSGLFSLQWDARVMERDASNLQRTPRGALLLLDNEAGLVHGYRVLPMWEGYHGALLRSVCLFRESTARRVAELQRARDAGARLRELYVEGEPLARALGFLSDEHERVLQDRVDRVHRHIVHCKERHGRA</sequence>
<dbReference type="Proteomes" id="UP000694397">
    <property type="component" value="Chromosome 5"/>
</dbReference>
<dbReference type="PRINTS" id="PR02072">
    <property type="entry name" value="4JOINTEDBOX1"/>
</dbReference>
<dbReference type="PANTHER" id="PTHR13147">
    <property type="entry name" value="FOUR-JOINTED BOX PROTEIN 1"/>
    <property type="match status" value="1"/>
</dbReference>
<dbReference type="GeneTree" id="ENSGT00390000016768"/>